<dbReference type="PROSITE" id="PS51352">
    <property type="entry name" value="THIOREDOXIN_2"/>
    <property type="match status" value="1"/>
</dbReference>
<dbReference type="PANTHER" id="PTHR42852:SF6">
    <property type="entry name" value="THIOL:DISULFIDE INTERCHANGE PROTEIN DSBE"/>
    <property type="match status" value="1"/>
</dbReference>
<evidence type="ECO:0000256" key="6">
    <source>
        <dbReference type="SAM" id="SignalP"/>
    </source>
</evidence>
<evidence type="ECO:0000313" key="9">
    <source>
        <dbReference type="Proteomes" id="UP000244450"/>
    </source>
</evidence>
<dbReference type="RefSeq" id="WP_108686935.1">
    <property type="nucleotide sequence ID" value="NZ_QCYK01000002.1"/>
</dbReference>
<keyword evidence="4" id="KW-0676">Redox-active center</keyword>
<keyword evidence="2" id="KW-0201">Cytochrome c-type biogenesis</keyword>
<evidence type="ECO:0000256" key="3">
    <source>
        <dbReference type="ARBA" id="ARBA00023157"/>
    </source>
</evidence>
<comment type="subcellular location">
    <subcellularLocation>
        <location evidence="1">Cell envelope</location>
    </subcellularLocation>
</comment>
<sequence length="385" mass="42451">MNKLTLAAVLLSPMSLFAQAKTKPTNPGHPFVIVGTVTEQKGGLKAYFNTRRGGENVIDSTDVVQGHFTFKGTIIEPSMAMITFRAVPNAPVDPLNPYKRDRLSLFLDKGTINVTTTDSISKATVTGSKAQVAYEDVENKLKDVNAQAEDLQRQYRDLYNKKDTAGMKALESKFEELDAAEKVIYADYLKNNPASPVAMFVMNNYAGYDINVAEVTPVFNKLAPAVKALPSAKEFAERLSVARKTAIGQQALGFTQKDTTGKTVSLAAFKGKYVLVDFWASWCGPCRAENPNVVKAYNTYKDKNFTILSISLDDDKEKWEEAITKDGLSWTHVSDLKGWKNAVAEQYGIRAIPQNLLLDPHGKIIGKNLRGDALDKKLEEILASK</sequence>
<keyword evidence="5" id="KW-0175">Coiled coil</keyword>
<dbReference type="InterPro" id="IPR017937">
    <property type="entry name" value="Thioredoxin_CS"/>
</dbReference>
<keyword evidence="9" id="KW-1185">Reference proteome</keyword>
<evidence type="ECO:0000256" key="5">
    <source>
        <dbReference type="SAM" id="Coils"/>
    </source>
</evidence>
<dbReference type="InterPro" id="IPR000866">
    <property type="entry name" value="AhpC/TSA"/>
</dbReference>
<dbReference type="Pfam" id="PF00578">
    <property type="entry name" value="AhpC-TSA"/>
    <property type="match status" value="1"/>
</dbReference>
<organism evidence="8 9">
    <name type="scientific">Chitinophaga parva</name>
    <dbReference type="NCBI Taxonomy" id="2169414"/>
    <lineage>
        <taxon>Bacteria</taxon>
        <taxon>Pseudomonadati</taxon>
        <taxon>Bacteroidota</taxon>
        <taxon>Chitinophagia</taxon>
        <taxon>Chitinophagales</taxon>
        <taxon>Chitinophagaceae</taxon>
        <taxon>Chitinophaga</taxon>
    </lineage>
</organism>
<dbReference type="InterPro" id="IPR050553">
    <property type="entry name" value="Thioredoxin_ResA/DsbE_sf"/>
</dbReference>
<keyword evidence="3" id="KW-1015">Disulfide bond</keyword>
<dbReference type="SUPFAM" id="SSF52833">
    <property type="entry name" value="Thioredoxin-like"/>
    <property type="match status" value="1"/>
</dbReference>
<dbReference type="GO" id="GO:0016491">
    <property type="term" value="F:oxidoreductase activity"/>
    <property type="evidence" value="ECO:0007669"/>
    <property type="project" value="InterPro"/>
</dbReference>
<reference evidence="8 9" key="1">
    <citation type="submission" date="2018-04" db="EMBL/GenBank/DDBJ databases">
        <title>Chitinophaga fuyangensis sp. nov., isolated from soil in a chemical factory.</title>
        <authorList>
            <person name="Chen K."/>
        </authorList>
    </citation>
    <scope>NUCLEOTIDE SEQUENCE [LARGE SCALE GENOMIC DNA]</scope>
    <source>
        <strain evidence="8 9">LY-1</strain>
    </source>
</reference>
<dbReference type="PROSITE" id="PS00194">
    <property type="entry name" value="THIOREDOXIN_1"/>
    <property type="match status" value="1"/>
</dbReference>
<dbReference type="OrthoDB" id="1069091at2"/>
<dbReference type="Pfam" id="PF14289">
    <property type="entry name" value="DUF4369"/>
    <property type="match status" value="1"/>
</dbReference>
<dbReference type="InterPro" id="IPR025380">
    <property type="entry name" value="DUF4369"/>
</dbReference>
<feature type="chain" id="PRO_5015526435" description="Thioredoxin domain-containing protein" evidence="6">
    <location>
        <begin position="21"/>
        <end position="385"/>
    </location>
</feature>
<dbReference type="AlphaFoldDB" id="A0A2T7BFP0"/>
<evidence type="ECO:0000259" key="7">
    <source>
        <dbReference type="PROSITE" id="PS51352"/>
    </source>
</evidence>
<dbReference type="GO" id="GO:0016209">
    <property type="term" value="F:antioxidant activity"/>
    <property type="evidence" value="ECO:0007669"/>
    <property type="project" value="InterPro"/>
</dbReference>
<name>A0A2T7BFP0_9BACT</name>
<dbReference type="Gene3D" id="3.40.30.10">
    <property type="entry name" value="Glutaredoxin"/>
    <property type="match status" value="1"/>
</dbReference>
<dbReference type="InterPro" id="IPR036249">
    <property type="entry name" value="Thioredoxin-like_sf"/>
</dbReference>
<keyword evidence="6" id="KW-0732">Signal</keyword>
<evidence type="ECO:0000313" key="8">
    <source>
        <dbReference type="EMBL" id="PUZ25098.1"/>
    </source>
</evidence>
<dbReference type="CDD" id="cd02966">
    <property type="entry name" value="TlpA_like_family"/>
    <property type="match status" value="1"/>
</dbReference>
<protein>
    <recommendedName>
        <fullName evidence="7">Thioredoxin domain-containing protein</fullName>
    </recommendedName>
</protein>
<accession>A0A2T7BFP0</accession>
<dbReference type="GO" id="GO:0017004">
    <property type="term" value="P:cytochrome complex assembly"/>
    <property type="evidence" value="ECO:0007669"/>
    <property type="project" value="UniProtKB-KW"/>
</dbReference>
<evidence type="ECO:0000256" key="2">
    <source>
        <dbReference type="ARBA" id="ARBA00022748"/>
    </source>
</evidence>
<dbReference type="GO" id="GO:0030313">
    <property type="term" value="C:cell envelope"/>
    <property type="evidence" value="ECO:0007669"/>
    <property type="project" value="UniProtKB-SubCell"/>
</dbReference>
<proteinExistence type="predicted"/>
<comment type="caution">
    <text evidence="8">The sequence shown here is derived from an EMBL/GenBank/DDBJ whole genome shotgun (WGS) entry which is preliminary data.</text>
</comment>
<dbReference type="InterPro" id="IPR013766">
    <property type="entry name" value="Thioredoxin_domain"/>
</dbReference>
<evidence type="ECO:0000256" key="4">
    <source>
        <dbReference type="ARBA" id="ARBA00023284"/>
    </source>
</evidence>
<dbReference type="Proteomes" id="UP000244450">
    <property type="component" value="Unassembled WGS sequence"/>
</dbReference>
<dbReference type="EMBL" id="QCYK01000002">
    <property type="protein sequence ID" value="PUZ25098.1"/>
    <property type="molecule type" value="Genomic_DNA"/>
</dbReference>
<feature type="signal peptide" evidence="6">
    <location>
        <begin position="1"/>
        <end position="20"/>
    </location>
</feature>
<evidence type="ECO:0000256" key="1">
    <source>
        <dbReference type="ARBA" id="ARBA00004196"/>
    </source>
</evidence>
<dbReference type="PANTHER" id="PTHR42852">
    <property type="entry name" value="THIOL:DISULFIDE INTERCHANGE PROTEIN DSBE"/>
    <property type="match status" value="1"/>
</dbReference>
<feature type="coiled-coil region" evidence="5">
    <location>
        <begin position="134"/>
        <end position="161"/>
    </location>
</feature>
<gene>
    <name evidence="8" type="ORF">DCC81_12375</name>
</gene>
<feature type="domain" description="Thioredoxin" evidence="7">
    <location>
        <begin position="245"/>
        <end position="385"/>
    </location>
</feature>